<accession>V6SPM1</accession>
<name>V6SPM1_9FLAO</name>
<organism evidence="1 2">
    <name type="scientific">Flavobacterium limnosediminis JC2902</name>
    <dbReference type="NCBI Taxonomy" id="1341181"/>
    <lineage>
        <taxon>Bacteria</taxon>
        <taxon>Pseudomonadati</taxon>
        <taxon>Bacteroidota</taxon>
        <taxon>Flavobacteriia</taxon>
        <taxon>Flavobacteriales</taxon>
        <taxon>Flavobacteriaceae</taxon>
        <taxon>Flavobacterium</taxon>
    </lineage>
</organism>
<evidence type="ECO:0000313" key="1">
    <source>
        <dbReference type="EMBL" id="ESU28399.1"/>
    </source>
</evidence>
<reference evidence="1 2" key="1">
    <citation type="submission" date="2013-08" db="EMBL/GenBank/DDBJ databases">
        <title>Flavobacterium limnosediminis JC2902 genome sequencing.</title>
        <authorList>
            <person name="Lee K."/>
            <person name="Yi H."/>
            <person name="Park S."/>
            <person name="Chun J."/>
        </authorList>
    </citation>
    <scope>NUCLEOTIDE SEQUENCE [LARGE SCALE GENOMIC DNA]</scope>
    <source>
        <strain evidence="1 2">JC2902</strain>
    </source>
</reference>
<sequence>MTGSKSKYFHQSPETLAEGHKKLITYLKLWNYSDMQIGIYEKAYEYFCDFPQDFDGATIVKDLYHIPGLDINAMLHDYQYLIFNAAANLYTKWYCDKLYAKQMEHLGKGEASWKRFSLLKITGLPFCLYAIFKRGLITKEQRRLFFHDYEILMN</sequence>
<gene>
    <name evidence="1" type="ORF">FLJC2902T_17580</name>
</gene>
<protein>
    <submittedName>
        <fullName evidence="1">Uncharacterized protein</fullName>
    </submittedName>
</protein>
<dbReference type="PATRIC" id="fig|1341181.4.peg.1731"/>
<evidence type="ECO:0000313" key="2">
    <source>
        <dbReference type="Proteomes" id="UP000018004"/>
    </source>
</evidence>
<dbReference type="EMBL" id="AVGG01000007">
    <property type="protein sequence ID" value="ESU28399.1"/>
    <property type="molecule type" value="Genomic_DNA"/>
</dbReference>
<proteinExistence type="predicted"/>
<comment type="caution">
    <text evidence="1">The sequence shown here is derived from an EMBL/GenBank/DDBJ whole genome shotgun (WGS) entry which is preliminary data.</text>
</comment>
<dbReference type="AlphaFoldDB" id="V6SPM1"/>
<keyword evidence="2" id="KW-1185">Reference proteome</keyword>
<dbReference type="Proteomes" id="UP000018004">
    <property type="component" value="Unassembled WGS sequence"/>
</dbReference>
<dbReference type="STRING" id="1341181.FLJC2902T_17580"/>